<dbReference type="GO" id="GO:0009307">
    <property type="term" value="P:DNA restriction-modification system"/>
    <property type="evidence" value="ECO:0007669"/>
    <property type="project" value="UniProtKB-KW"/>
</dbReference>
<dbReference type="CDD" id="cd22332">
    <property type="entry name" value="HsdR_N"/>
    <property type="match status" value="1"/>
</dbReference>
<dbReference type="GO" id="GO:0003677">
    <property type="term" value="F:DNA binding"/>
    <property type="evidence" value="ECO:0007669"/>
    <property type="project" value="UniProtKB-KW"/>
</dbReference>
<accession>A0AAC8N2D3</accession>
<dbReference type="SUPFAM" id="SSF52540">
    <property type="entry name" value="P-loop containing nucleoside triphosphate hydrolases"/>
    <property type="match status" value="1"/>
</dbReference>
<keyword evidence="7 10" id="KW-0378">Hydrolase</keyword>
<dbReference type="Pfam" id="PF04313">
    <property type="entry name" value="HSDR_N"/>
    <property type="match status" value="1"/>
</dbReference>
<dbReference type="GO" id="GO:0005524">
    <property type="term" value="F:ATP binding"/>
    <property type="evidence" value="ECO:0007669"/>
    <property type="project" value="UniProtKB-KW"/>
</dbReference>
<dbReference type="CDD" id="cd18030">
    <property type="entry name" value="DEXHc_RE_I_HsdR"/>
    <property type="match status" value="1"/>
</dbReference>
<feature type="domain" description="Helicase ATP-binding" evidence="11">
    <location>
        <begin position="260"/>
        <end position="422"/>
    </location>
</feature>
<reference evidence="12 13" key="1">
    <citation type="submission" date="2018-01" db="EMBL/GenBank/DDBJ databases">
        <authorList>
            <person name="Morgan R.D."/>
        </authorList>
    </citation>
    <scope>NUCLEOTIDE SEQUENCE [LARGE SCALE GENOMIC DNA]</scope>
    <source>
        <strain evidence="12 13">26695-dRdM2</strain>
    </source>
</reference>
<evidence type="ECO:0000256" key="1">
    <source>
        <dbReference type="ARBA" id="ARBA00000851"/>
    </source>
</evidence>
<evidence type="ECO:0000256" key="7">
    <source>
        <dbReference type="ARBA" id="ARBA00022801"/>
    </source>
</evidence>
<evidence type="ECO:0000256" key="8">
    <source>
        <dbReference type="ARBA" id="ARBA00022840"/>
    </source>
</evidence>
<keyword evidence="8 10" id="KW-0067">ATP-binding</keyword>
<dbReference type="Proteomes" id="UP000236568">
    <property type="component" value="Chromosome"/>
</dbReference>
<dbReference type="EMBL" id="CP026324">
    <property type="protein sequence ID" value="AUV80218.1"/>
    <property type="molecule type" value="Genomic_DNA"/>
</dbReference>
<evidence type="ECO:0000313" key="12">
    <source>
        <dbReference type="EMBL" id="AUV80218.1"/>
    </source>
</evidence>
<evidence type="ECO:0000256" key="3">
    <source>
        <dbReference type="ARBA" id="ARBA00022722"/>
    </source>
</evidence>
<dbReference type="PANTHER" id="PTHR30195">
    <property type="entry name" value="TYPE I SITE-SPECIFIC DEOXYRIBONUCLEASE PROTEIN SUBUNIT M AND R"/>
    <property type="match status" value="1"/>
</dbReference>
<dbReference type="GO" id="GO:0009035">
    <property type="term" value="F:type I site-specific deoxyribonuclease activity"/>
    <property type="evidence" value="ECO:0007669"/>
    <property type="project" value="UniProtKB-EC"/>
</dbReference>
<evidence type="ECO:0000256" key="10">
    <source>
        <dbReference type="RuleBase" id="RU364115"/>
    </source>
</evidence>
<dbReference type="Pfam" id="PF22679">
    <property type="entry name" value="T1R_D3-like"/>
    <property type="match status" value="1"/>
</dbReference>
<dbReference type="AlphaFoldDB" id="A0AAC8N2D3"/>
<dbReference type="CDD" id="cd18800">
    <property type="entry name" value="SF2_C_EcoR124I-like"/>
    <property type="match status" value="1"/>
</dbReference>
<dbReference type="Pfam" id="PF18766">
    <property type="entry name" value="SWI2_SNF2"/>
    <property type="match status" value="1"/>
</dbReference>
<dbReference type="InterPro" id="IPR040980">
    <property type="entry name" value="SWI2_SNF2"/>
</dbReference>
<dbReference type="EC" id="3.1.21.3" evidence="10"/>
<keyword evidence="9 10" id="KW-0238">DNA-binding</keyword>
<dbReference type="NCBIfam" id="TIGR00348">
    <property type="entry name" value="hsdR"/>
    <property type="match status" value="1"/>
</dbReference>
<keyword evidence="4 10" id="KW-0547">Nucleotide-binding</keyword>
<protein>
    <recommendedName>
        <fullName evidence="10">Type I restriction enzyme endonuclease subunit</fullName>
        <shortName evidence="10">R protein</shortName>
        <ecNumber evidence="10">3.1.21.3</ecNumber>
    </recommendedName>
</protein>
<dbReference type="InterPro" id="IPR027417">
    <property type="entry name" value="P-loop_NTPase"/>
</dbReference>
<comment type="similarity">
    <text evidence="2 10">Belongs to the HsdR family.</text>
</comment>
<keyword evidence="6 12" id="KW-0255">Endonuclease</keyword>
<keyword evidence="5 10" id="KW-0680">Restriction system</keyword>
<evidence type="ECO:0000313" key="13">
    <source>
        <dbReference type="Proteomes" id="UP000236568"/>
    </source>
</evidence>
<dbReference type="InterPro" id="IPR051268">
    <property type="entry name" value="Type-I_R_enzyme_R_subunit"/>
</dbReference>
<evidence type="ECO:0000256" key="5">
    <source>
        <dbReference type="ARBA" id="ARBA00022747"/>
    </source>
</evidence>
<dbReference type="InterPro" id="IPR055180">
    <property type="entry name" value="HsdR_RecA-like_helicase_dom_2"/>
</dbReference>
<comment type="subunit">
    <text evidence="10">The type I restriction/modification system is composed of three polypeptides R, M and S.</text>
</comment>
<dbReference type="Gene3D" id="3.90.1570.50">
    <property type="match status" value="1"/>
</dbReference>
<gene>
    <name evidence="12" type="ORF">C2842_04325</name>
</gene>
<evidence type="ECO:0000256" key="6">
    <source>
        <dbReference type="ARBA" id="ARBA00022759"/>
    </source>
</evidence>
<dbReference type="PROSITE" id="PS51192">
    <property type="entry name" value="HELICASE_ATP_BIND_1"/>
    <property type="match status" value="1"/>
</dbReference>
<dbReference type="InterPro" id="IPR007409">
    <property type="entry name" value="Restrct_endonuc_type1_HsdR_N"/>
</dbReference>
<comment type="function">
    <text evidence="10">Subunit R is required for both nuclease and ATPase activities, but not for modification.</text>
</comment>
<dbReference type="SMART" id="SM00487">
    <property type="entry name" value="DEXDc"/>
    <property type="match status" value="1"/>
</dbReference>
<evidence type="ECO:0000259" key="11">
    <source>
        <dbReference type="PROSITE" id="PS51192"/>
    </source>
</evidence>
<comment type="catalytic activity">
    <reaction evidence="1 10">
        <text>Endonucleolytic cleavage of DNA to give random double-stranded fragments with terminal 5'-phosphates, ATP is simultaneously hydrolyzed.</text>
        <dbReference type="EC" id="3.1.21.3"/>
    </reaction>
</comment>
<reference evidence="12 13" key="2">
    <citation type="submission" date="2018-02" db="EMBL/GenBank/DDBJ databases">
        <title>N4-cytosine DNA methylation regulates transcription and pathogenesis in Helicobacter pylori.</title>
        <authorList>
            <person name="Kumar S."/>
            <person name="Karmakar B.C."/>
            <person name="Nagarajan D."/>
            <person name="Mukhopadhyay A.K."/>
            <person name="Rao D.N."/>
        </authorList>
    </citation>
    <scope>NUCLEOTIDE SEQUENCE [LARGE SCALE GENOMIC DNA]</scope>
    <source>
        <strain evidence="12 13">26695-dRdM2</strain>
    </source>
</reference>
<dbReference type="Gene3D" id="1.20.58.2040">
    <property type="match status" value="1"/>
</dbReference>
<proteinExistence type="inferred from homology"/>
<dbReference type="InterPro" id="IPR014001">
    <property type="entry name" value="Helicase_ATP-bd"/>
</dbReference>
<dbReference type="PANTHER" id="PTHR30195:SF16">
    <property type="entry name" value="TYPE I RESTRICTION ENZYME ENDONUCLEASE SUBUNIT"/>
    <property type="match status" value="1"/>
</dbReference>
<name>A0AAC8N2D3_HELPX</name>
<dbReference type="InterPro" id="IPR004473">
    <property type="entry name" value="Restrct_endonuc_typeI_HsdR"/>
</dbReference>
<evidence type="ECO:0000256" key="4">
    <source>
        <dbReference type="ARBA" id="ARBA00022741"/>
    </source>
</evidence>
<dbReference type="InterPro" id="IPR022625">
    <property type="entry name" value="TypeI_RM_Rsu_C"/>
</dbReference>
<evidence type="ECO:0000256" key="9">
    <source>
        <dbReference type="ARBA" id="ARBA00023125"/>
    </source>
</evidence>
<dbReference type="Pfam" id="PF12008">
    <property type="entry name" value="EcoR124_C"/>
    <property type="match status" value="1"/>
</dbReference>
<sequence>MKLLEKQGYEFKKIHKEEELKDNLKEQLEKLNDHSFTPKEWDTLYSQFIANKNDDYKAKTKKIQEDPIFNLTLENGKTKNIKIIDKKNIHRNALQVIHQYSNKGGKYQNRYDVSILVNGLPLVHVELKKRGVAIREAFNQIKRYKRDSFSAEDGLFDFVQIFVISNGTSSKYYSNTTRIAQLEKNHKADTFEFTNYWADSKNHNIEDLMDFAKAFFAKRSLLNVLTCYCVFTSEEVLLVMRPYQIVAAERILEKIKTAQNSKTKNQSKGYIWHTTGSGKTLTSFKSATLAKELESVSKVLFVVDRKDLDYQTMKEYDKFQKDCANSNTSTKILKEQLEDSNAKIIITTIQKLDKFVKSHKGHAIFNEEVVMIFDECHRSQLGSMHQAITKAFKKYHLFGFTGTPIFAANCDKNNPLGTTEQKFGKCLHQYTIIDAIRDKNVLPFRVEYHNTIKAKEDIKDNKVRAVDEKNALLDTRRIKEITKCILERFNQATKNKKFNSILACSSIEALKKYYQAFKEEKHDLKIAAIFSYSANEEIDTLEDENNESACRLDKSSRDFLEGAIADYNGMFGVSFDTSDQKFQSYYKDLSQKMKERKIDLLMVVNMFLTGFDATRLNTLWVDKNLKYHGLIQAFSRANRILDSVKTHGNIVCFRDLEQDLNDALMLFGNKDAQSIALLRKYEDYLKGYTDNNKEYEGYEGLIKRLLTEFPLKEPIVSESQKKDFIKLFGKILKLENILNSFENFKKDDYINPRDFQDYQSKYLDFYDAMRSEKGKDKEEINDDLIFEIELIKQVEVNIDYILNLIEEFAKEHGVEIQGVKTKIEPIINSSIELRNKKDLIMDFIDKYNKDQEVHAHFQDYIHQKREEEFQNIIEENRLNEEKAYSFMQHAFKGGEISFSGTEFPKIIEEKPSMFGKNSRYQEVKEKVAASLSRFFHRFCDLTSAIFKKNEVKKDEVNEK</sequence>
<dbReference type="Gene3D" id="3.40.50.300">
    <property type="entry name" value="P-loop containing nucleotide triphosphate hydrolases"/>
    <property type="match status" value="2"/>
</dbReference>
<organism evidence="12 13">
    <name type="scientific">Helicobacter pylori</name>
    <name type="common">Campylobacter pylori</name>
    <dbReference type="NCBI Taxonomy" id="210"/>
    <lineage>
        <taxon>Bacteria</taxon>
        <taxon>Pseudomonadati</taxon>
        <taxon>Campylobacterota</taxon>
        <taxon>Epsilonproteobacteria</taxon>
        <taxon>Campylobacterales</taxon>
        <taxon>Helicobacteraceae</taxon>
        <taxon>Helicobacter</taxon>
    </lineage>
</organism>
<keyword evidence="3" id="KW-0540">Nuclease</keyword>
<evidence type="ECO:0000256" key="2">
    <source>
        <dbReference type="ARBA" id="ARBA00008598"/>
    </source>
</evidence>